<evidence type="ECO:0000313" key="1">
    <source>
        <dbReference type="EMBL" id="AXQ68744.1"/>
    </source>
</evidence>
<dbReference type="EMBL" id="MH588545">
    <property type="protein sequence ID" value="AXQ68744.1"/>
    <property type="molecule type" value="Genomic_DNA"/>
</dbReference>
<reference evidence="1" key="1">
    <citation type="submission" date="2018-07" db="EMBL/GenBank/DDBJ databases">
        <authorList>
            <person name="Quirk P.G."/>
            <person name="Krulwich T.A."/>
        </authorList>
    </citation>
    <scope>NUCLEOTIDE SEQUENCE</scope>
</reference>
<name>A0A385EA64_9CAUD</name>
<evidence type="ECO:0000313" key="2">
    <source>
        <dbReference type="Proteomes" id="UP000259026"/>
    </source>
</evidence>
<keyword evidence="2" id="KW-1185">Reference proteome</keyword>
<organism evidence="1 2">
    <name type="scientific">Caulobacter phage CcrPW</name>
    <dbReference type="NCBI Taxonomy" id="2283271"/>
    <lineage>
        <taxon>Viruses</taxon>
        <taxon>Duplodnaviria</taxon>
        <taxon>Heunggongvirae</taxon>
        <taxon>Uroviricota</taxon>
        <taxon>Caudoviricetes</taxon>
        <taxon>Jeanschmidtviridae</taxon>
        <taxon>Colossusvirus</taxon>
        <taxon>Colossusvirus PW</taxon>
    </lineage>
</organism>
<protein>
    <submittedName>
        <fullName evidence="1">Uncharacterized protein</fullName>
    </submittedName>
</protein>
<dbReference type="Proteomes" id="UP000259026">
    <property type="component" value="Segment"/>
</dbReference>
<reference evidence="1" key="2">
    <citation type="submission" date="2018-09" db="EMBL/GenBank/DDBJ databases">
        <title>Giant CbK-like Caulobacter bacteriophages have genetically divergent genomes.</title>
        <authorList>
            <person name="Wilson K."/>
            <person name="Ely B."/>
        </authorList>
    </citation>
    <scope>NUCLEOTIDE SEQUENCE [LARGE SCALE GENOMIC DNA]</scope>
</reference>
<accession>A0A385EA64</accession>
<gene>
    <name evidence="1" type="ORF">CcrPW_gp205c</name>
</gene>
<sequence>MTDGRANPALSDERIDDAPPAIRALFREYDTMDVIDALTMAGINDHPSNFSEERLQQGADDARKFLEANQRLVQQAKMNGPVE</sequence>
<proteinExistence type="predicted"/>